<evidence type="ECO:0000313" key="2">
    <source>
        <dbReference type="EMBL" id="EFO15869.2"/>
    </source>
</evidence>
<dbReference type="CTD" id="9950105"/>
<organism evidence="2">
    <name type="scientific">Loa loa</name>
    <name type="common">Eye worm</name>
    <name type="synonym">Filaria loa</name>
    <dbReference type="NCBI Taxonomy" id="7209"/>
    <lineage>
        <taxon>Eukaryota</taxon>
        <taxon>Metazoa</taxon>
        <taxon>Ecdysozoa</taxon>
        <taxon>Nematoda</taxon>
        <taxon>Chromadorea</taxon>
        <taxon>Rhabditida</taxon>
        <taxon>Spirurina</taxon>
        <taxon>Spiruromorpha</taxon>
        <taxon>Filarioidea</taxon>
        <taxon>Onchocercidae</taxon>
        <taxon>Loa</taxon>
    </lineage>
</organism>
<protein>
    <submittedName>
        <fullName evidence="2">Uncharacterized protein</fullName>
    </submittedName>
</protein>
<evidence type="ECO:0000256" key="1">
    <source>
        <dbReference type="SAM" id="MobiDB-lite"/>
    </source>
</evidence>
<feature type="compositionally biased region" description="Polar residues" evidence="1">
    <location>
        <begin position="56"/>
        <end position="75"/>
    </location>
</feature>
<feature type="compositionally biased region" description="Polar residues" evidence="1">
    <location>
        <begin position="8"/>
        <end position="31"/>
    </location>
</feature>
<dbReference type="EMBL" id="JH712215">
    <property type="protein sequence ID" value="EFO15869.2"/>
    <property type="molecule type" value="Genomic_DNA"/>
</dbReference>
<accession>A0A1S0TLC5</accession>
<name>A0A1S0TLC5_LOALO</name>
<gene>
    <name evidence="2" type="ORF">LOAG_12638</name>
</gene>
<feature type="region of interest" description="Disordered" evidence="1">
    <location>
        <begin position="1"/>
        <end position="31"/>
    </location>
</feature>
<dbReference type="AlphaFoldDB" id="A0A1S0TLC5"/>
<feature type="region of interest" description="Disordered" evidence="1">
    <location>
        <begin position="56"/>
        <end position="82"/>
    </location>
</feature>
<proteinExistence type="predicted"/>
<dbReference type="RefSeq" id="XP_020301294.1">
    <property type="nucleotide sequence ID" value="XM_020448576.1"/>
</dbReference>
<reference evidence="2" key="1">
    <citation type="submission" date="2012-04" db="EMBL/GenBank/DDBJ databases">
        <title>The Genome Sequence of Loa loa.</title>
        <authorList>
            <consortium name="The Broad Institute Genome Sequencing Platform"/>
            <consortium name="Broad Institute Genome Sequencing Center for Infectious Disease"/>
            <person name="Nutman T.B."/>
            <person name="Fink D.L."/>
            <person name="Russ C."/>
            <person name="Young S."/>
            <person name="Zeng Q."/>
            <person name="Gargeya S."/>
            <person name="Alvarado L."/>
            <person name="Berlin A."/>
            <person name="Chapman S.B."/>
            <person name="Chen Z."/>
            <person name="Freedman E."/>
            <person name="Gellesch M."/>
            <person name="Goldberg J."/>
            <person name="Griggs A."/>
            <person name="Gujja S."/>
            <person name="Heilman E.R."/>
            <person name="Heiman D."/>
            <person name="Howarth C."/>
            <person name="Mehta T."/>
            <person name="Neiman D."/>
            <person name="Pearson M."/>
            <person name="Roberts A."/>
            <person name="Saif S."/>
            <person name="Shea T."/>
            <person name="Shenoy N."/>
            <person name="Sisk P."/>
            <person name="Stolte C."/>
            <person name="Sykes S."/>
            <person name="White J."/>
            <person name="Yandava C."/>
            <person name="Haas B."/>
            <person name="Henn M.R."/>
            <person name="Nusbaum C."/>
            <person name="Birren B."/>
        </authorList>
    </citation>
    <scope>NUCLEOTIDE SEQUENCE [LARGE SCALE GENOMIC DNA]</scope>
</reference>
<dbReference type="GeneID" id="9950105"/>
<dbReference type="InParanoid" id="A0A1S0TLC5"/>
<dbReference type="KEGG" id="loa:LOAG_12638"/>
<sequence length="105" mass="11565">MELDHNQNKQASVTDGTALQPKSANTLDRSGLDRNQNNAVLVYKWNWISSSSCDPVHNQNKQASVTDGTASQPKSANVLDRSGLDRNQNNAVLVYKLELELEIAI</sequence>